<evidence type="ECO:0000313" key="1">
    <source>
        <dbReference type="EMBL" id="TRZ06812.1"/>
    </source>
</evidence>
<dbReference type="Gene3D" id="3.60.10.10">
    <property type="entry name" value="Endonuclease/exonuclease/phosphatase"/>
    <property type="match status" value="1"/>
</dbReference>
<name>A0A8K1D892_9PASS</name>
<keyword evidence="2" id="KW-1185">Reference proteome</keyword>
<dbReference type="InterPro" id="IPR036691">
    <property type="entry name" value="Endo/exonu/phosph_ase_sf"/>
</dbReference>
<protein>
    <recommendedName>
        <fullName evidence="3">Reverse transcriptase</fullName>
    </recommendedName>
</protein>
<proteinExistence type="predicted"/>
<sequence>MATSSSEETEKGEEVEALYIREAFDAMGIETNDDEAERLWVRIKGKDNKADILLGVCYHPPNQEEEMDNLFYKQLENVSGSPALVLVGDFNLPDICWELNTAEKRQSRKFLECVEDNFFSAVFSGKTACPQDNCPPGLVDGVREQNGPPVIQEKAVRELLRLLDIHKSMGPDGIHPRVMRELADELANLLSIIYQQSWLTGEVPGDWKLANVTPIQKKGRKEDPGNYRPVSLTPVPGKVTCLVDVGKAVDVYLDFSKAFDIVSHSIILEKLAAHGLDRSTLCWTGNSVAGLCPGGKGPGGSGQQRLNMSQQCALVAKKANGILACIRNGVASRSREVILPLYSALVRLHLEYCVQFWAPQFRKDVEMLERVQRRATKLVKGLENKPYEERLRELGLFSLEKRRLRGDLIISLQLPEG</sequence>
<dbReference type="OrthoDB" id="416454at2759"/>
<organism evidence="1 2">
    <name type="scientific">Zosterops borbonicus</name>
    <dbReference type="NCBI Taxonomy" id="364589"/>
    <lineage>
        <taxon>Eukaryota</taxon>
        <taxon>Metazoa</taxon>
        <taxon>Chordata</taxon>
        <taxon>Craniata</taxon>
        <taxon>Vertebrata</taxon>
        <taxon>Euteleostomi</taxon>
        <taxon>Archelosauria</taxon>
        <taxon>Archosauria</taxon>
        <taxon>Dinosauria</taxon>
        <taxon>Saurischia</taxon>
        <taxon>Theropoda</taxon>
        <taxon>Coelurosauria</taxon>
        <taxon>Aves</taxon>
        <taxon>Neognathae</taxon>
        <taxon>Neoaves</taxon>
        <taxon>Telluraves</taxon>
        <taxon>Australaves</taxon>
        <taxon>Passeriformes</taxon>
        <taxon>Sylvioidea</taxon>
        <taxon>Zosteropidae</taxon>
        <taxon>Zosterops</taxon>
    </lineage>
</organism>
<gene>
    <name evidence="1" type="ORF">HGM15179_020294</name>
</gene>
<evidence type="ECO:0000313" key="2">
    <source>
        <dbReference type="Proteomes" id="UP000796761"/>
    </source>
</evidence>
<dbReference type="PANTHER" id="PTHR33332">
    <property type="entry name" value="REVERSE TRANSCRIPTASE DOMAIN-CONTAINING PROTEIN"/>
    <property type="match status" value="1"/>
</dbReference>
<comment type="caution">
    <text evidence="1">The sequence shown here is derived from an EMBL/GenBank/DDBJ whole genome shotgun (WGS) entry which is preliminary data.</text>
</comment>
<reference evidence="1" key="1">
    <citation type="submission" date="2019-04" db="EMBL/GenBank/DDBJ databases">
        <title>Genome assembly of Zosterops borbonicus 15179.</title>
        <authorList>
            <person name="Leroy T."/>
            <person name="Anselmetti Y."/>
            <person name="Tilak M.-K."/>
            <person name="Nabholz B."/>
        </authorList>
    </citation>
    <scope>NUCLEOTIDE SEQUENCE</scope>
    <source>
        <strain evidence="1">HGM_15179</strain>
        <tissue evidence="1">Muscle</tissue>
    </source>
</reference>
<dbReference type="AlphaFoldDB" id="A0A8K1D892"/>
<dbReference type="EMBL" id="SWJQ01002161">
    <property type="protein sequence ID" value="TRZ06812.1"/>
    <property type="molecule type" value="Genomic_DNA"/>
</dbReference>
<evidence type="ECO:0008006" key="3">
    <source>
        <dbReference type="Google" id="ProtNLM"/>
    </source>
</evidence>
<accession>A0A8K1D892</accession>
<dbReference type="SUPFAM" id="SSF56219">
    <property type="entry name" value="DNase I-like"/>
    <property type="match status" value="1"/>
</dbReference>
<dbReference type="Proteomes" id="UP000796761">
    <property type="component" value="Unassembled WGS sequence"/>
</dbReference>